<dbReference type="InterPro" id="IPR005835">
    <property type="entry name" value="NTP_transferase_dom"/>
</dbReference>
<dbReference type="STRING" id="258515.SAMN05192585_12733"/>
<dbReference type="GO" id="GO:0009243">
    <property type="term" value="P:O antigen biosynthetic process"/>
    <property type="evidence" value="ECO:0007669"/>
    <property type="project" value="InterPro"/>
</dbReference>
<dbReference type="OrthoDB" id="9801899at2"/>
<evidence type="ECO:0000259" key="1">
    <source>
        <dbReference type="Pfam" id="PF00483"/>
    </source>
</evidence>
<dbReference type="Pfam" id="PF00483">
    <property type="entry name" value="NTP_transferase"/>
    <property type="match status" value="1"/>
</dbReference>
<dbReference type="CDD" id="cd02524">
    <property type="entry name" value="G1P_cytidylyltransferase"/>
    <property type="match status" value="1"/>
</dbReference>
<evidence type="ECO:0000313" key="2">
    <source>
        <dbReference type="EMBL" id="SDN66969.1"/>
    </source>
</evidence>
<dbReference type="RefSeq" id="WP_092641592.1">
    <property type="nucleotide sequence ID" value="NZ_FNID01000027.1"/>
</dbReference>
<dbReference type="InterPro" id="IPR046981">
    <property type="entry name" value="G1P_cyt_trans"/>
</dbReference>
<keyword evidence="3" id="KW-1185">Reference proteome</keyword>
<evidence type="ECO:0000313" key="3">
    <source>
        <dbReference type="Proteomes" id="UP000199182"/>
    </source>
</evidence>
<dbReference type="PANTHER" id="PTHR47183">
    <property type="entry name" value="GLUCOSE-1-PHOSPHATE CYTIDYLYLTRANSFERASE-RELATED"/>
    <property type="match status" value="1"/>
</dbReference>
<dbReference type="PANTHER" id="PTHR47183:SF2">
    <property type="entry name" value="GLUCOSE-1-PHOSPHATE CYTIDYLYLTRANSFERASE-RELATED"/>
    <property type="match status" value="1"/>
</dbReference>
<dbReference type="InterPro" id="IPR013446">
    <property type="entry name" value="G1P_cyt_trans-like"/>
</dbReference>
<dbReference type="Gene3D" id="3.90.550.10">
    <property type="entry name" value="Spore Coat Polysaccharide Biosynthesis Protein SpsA, Chain A"/>
    <property type="match status" value="1"/>
</dbReference>
<gene>
    <name evidence="2" type="ORF">SAMN05192585_12733</name>
</gene>
<dbReference type="GO" id="GO:0047343">
    <property type="term" value="F:glucose-1-phosphate cytidylyltransferase activity"/>
    <property type="evidence" value="ECO:0007669"/>
    <property type="project" value="InterPro"/>
</dbReference>
<dbReference type="SUPFAM" id="SSF53448">
    <property type="entry name" value="Nucleotide-diphospho-sugar transferases"/>
    <property type="match status" value="1"/>
</dbReference>
<name>A0A1H0DA84_9FIRM</name>
<protein>
    <submittedName>
        <fullName evidence="2">Glucose-1-phosphate cytidylyltransferase</fullName>
    </submittedName>
</protein>
<dbReference type="NCBIfam" id="TIGR02623">
    <property type="entry name" value="G1P_cyt_trans"/>
    <property type="match status" value="1"/>
</dbReference>
<keyword evidence="2" id="KW-0548">Nucleotidyltransferase</keyword>
<sequence>MKTVILCGGKGTRMREETEFRPKPLVPIGGRPILWHIMKIYSFYGFKDFILCVGYKGEMIKRYFMEMCWLNNDFTVTTGANASVRYLTQNNEDWKVTIIDTGAESQTGRRIKLIKDYIDDNEFMLTYGDGLSNVNLPALIDTHRKSGRIATLTGVNPNSPFGVIQVQDGLATAFKEKPVLDDTINGGFMVLNRRVFDYIPDENCAFEQQPLHRLAQEGQLSVYRHHGFWAAIDTTKDIEQVSSLWNAGDAPWRLWA</sequence>
<organism evidence="2 3">
    <name type="scientific">Acetanaerobacterium elongatum</name>
    <dbReference type="NCBI Taxonomy" id="258515"/>
    <lineage>
        <taxon>Bacteria</taxon>
        <taxon>Bacillati</taxon>
        <taxon>Bacillota</taxon>
        <taxon>Clostridia</taxon>
        <taxon>Eubacteriales</taxon>
        <taxon>Oscillospiraceae</taxon>
        <taxon>Acetanaerobacterium</taxon>
    </lineage>
</organism>
<dbReference type="EMBL" id="FNID01000027">
    <property type="protein sequence ID" value="SDN66969.1"/>
    <property type="molecule type" value="Genomic_DNA"/>
</dbReference>
<dbReference type="Proteomes" id="UP000199182">
    <property type="component" value="Unassembled WGS sequence"/>
</dbReference>
<keyword evidence="2" id="KW-0808">Transferase</keyword>
<accession>A0A1H0DA84</accession>
<proteinExistence type="predicted"/>
<reference evidence="2 3" key="1">
    <citation type="submission" date="2016-10" db="EMBL/GenBank/DDBJ databases">
        <authorList>
            <person name="de Groot N.N."/>
        </authorList>
    </citation>
    <scope>NUCLEOTIDE SEQUENCE [LARGE SCALE GENOMIC DNA]</scope>
    <source>
        <strain evidence="2 3">CGMCC 1.5012</strain>
    </source>
</reference>
<dbReference type="AlphaFoldDB" id="A0A1H0DA84"/>
<dbReference type="InterPro" id="IPR029044">
    <property type="entry name" value="Nucleotide-diphossugar_trans"/>
</dbReference>
<feature type="domain" description="Nucleotidyl transferase" evidence="1">
    <location>
        <begin position="2"/>
        <end position="241"/>
    </location>
</feature>